<dbReference type="Proteomes" id="UP000640333">
    <property type="component" value="Unassembled WGS sequence"/>
</dbReference>
<dbReference type="RefSeq" id="WP_193951797.1">
    <property type="nucleotide sequence ID" value="NZ_JADEYS010000002.1"/>
</dbReference>
<evidence type="ECO:0000313" key="1">
    <source>
        <dbReference type="EMBL" id="MBE9396251.1"/>
    </source>
</evidence>
<evidence type="ECO:0000313" key="2">
    <source>
        <dbReference type="Proteomes" id="UP000640333"/>
    </source>
</evidence>
<name>A0A8J7K605_9GAMM</name>
<sequence length="96" mass="10729">MKPDTPTAMRKLIDEVRDAMPFEMPVDQMCSGICTGCAKKLLDFLAIQLEEWEMRIDQGEVPNLGELDQLGKTCRKVYRVLEKNGLVGVDVVAQAS</sequence>
<organism evidence="1 2">
    <name type="scientific">Pontibacterium sinense</name>
    <dbReference type="NCBI Taxonomy" id="2781979"/>
    <lineage>
        <taxon>Bacteria</taxon>
        <taxon>Pseudomonadati</taxon>
        <taxon>Pseudomonadota</taxon>
        <taxon>Gammaproteobacteria</taxon>
        <taxon>Oceanospirillales</taxon>
        <taxon>Oceanospirillaceae</taxon>
        <taxon>Pontibacterium</taxon>
    </lineage>
</organism>
<accession>A0A8J7K605</accession>
<protein>
    <submittedName>
        <fullName evidence="1">Uncharacterized protein</fullName>
    </submittedName>
</protein>
<reference evidence="1" key="1">
    <citation type="submission" date="2020-10" db="EMBL/GenBank/DDBJ databases">
        <title>Bacterium isolated from coastal waters sediment.</title>
        <authorList>
            <person name="Chen R.-J."/>
            <person name="Lu D.-C."/>
            <person name="Zhu K.-L."/>
            <person name="Du Z.-J."/>
        </authorList>
    </citation>
    <scope>NUCLEOTIDE SEQUENCE</scope>
    <source>
        <strain evidence="1">N1Y112</strain>
    </source>
</reference>
<proteinExistence type="predicted"/>
<dbReference type="EMBL" id="JADEYS010000002">
    <property type="protein sequence ID" value="MBE9396251.1"/>
    <property type="molecule type" value="Genomic_DNA"/>
</dbReference>
<dbReference type="AlphaFoldDB" id="A0A8J7K605"/>
<comment type="caution">
    <text evidence="1">The sequence shown here is derived from an EMBL/GenBank/DDBJ whole genome shotgun (WGS) entry which is preliminary data.</text>
</comment>
<gene>
    <name evidence="1" type="ORF">IOQ59_03125</name>
</gene>
<keyword evidence="2" id="KW-1185">Reference proteome</keyword>